<evidence type="ECO:0000313" key="4">
    <source>
        <dbReference type="Proteomes" id="UP000198287"/>
    </source>
</evidence>
<dbReference type="Proteomes" id="UP000198287">
    <property type="component" value="Unassembled WGS sequence"/>
</dbReference>
<keyword evidence="4" id="KW-1185">Reference proteome</keyword>
<sequence length="466" mass="53062">MAGDKKLAETSTNSSKKLLAPKPSDLSVINRGGSTSSGIPDKYRKSRRSSIPFADRVPQVRFVKKTEEHSTNEVGTFIPHQDATQKRSSILKKSDFPILVDWDHNDNFSDNGGDGVNQQIEASTSYVEKVIQHFSAAERDARGALDILTFPVASSTKLESLARFYCGFTVAIVCIEDLLIVTAKSKSKEFKAYVNQVHQLAKNLLADLATFEKESKELLKKARQRNKQWGRLLISRGEFRIEERRSSSIPIYLRKTMPESVTLYENEIDPDSKTFRSDGKAQFFRTEGELAVMVELREEVISRTQEELDEGELFCLIKCLMIQSSELIRCATQRLIKANKCLDNAVFDEEYATLRERIANLEFDTYFDPLCALELKSTLSEVTAQKEELVNTTRHVGMYGDKMVHFTNLFMKYCKTVGIEKKKRKCACLPCGRPVTCEKLFETMDNIHRMDFMVSIPLTDDFLKEL</sequence>
<feature type="region of interest" description="Disordered" evidence="2">
    <location>
        <begin position="1"/>
        <end position="50"/>
    </location>
</feature>
<gene>
    <name evidence="3" type="ORF">Fcan01_19359</name>
</gene>
<dbReference type="OMA" id="NDDLENC"/>
<evidence type="ECO:0000313" key="3">
    <source>
        <dbReference type="EMBL" id="OXA46317.1"/>
    </source>
</evidence>
<evidence type="ECO:0000256" key="2">
    <source>
        <dbReference type="SAM" id="MobiDB-lite"/>
    </source>
</evidence>
<protein>
    <submittedName>
        <fullName evidence="3">Uncharacterized protein</fullName>
    </submittedName>
</protein>
<keyword evidence="1" id="KW-0175">Coiled coil</keyword>
<organism evidence="3 4">
    <name type="scientific">Folsomia candida</name>
    <name type="common">Springtail</name>
    <dbReference type="NCBI Taxonomy" id="158441"/>
    <lineage>
        <taxon>Eukaryota</taxon>
        <taxon>Metazoa</taxon>
        <taxon>Ecdysozoa</taxon>
        <taxon>Arthropoda</taxon>
        <taxon>Hexapoda</taxon>
        <taxon>Collembola</taxon>
        <taxon>Entomobryomorpha</taxon>
        <taxon>Isotomoidea</taxon>
        <taxon>Isotomidae</taxon>
        <taxon>Proisotominae</taxon>
        <taxon>Folsomia</taxon>
    </lineage>
</organism>
<dbReference type="OrthoDB" id="8291396at2759"/>
<comment type="caution">
    <text evidence="3">The sequence shown here is derived from an EMBL/GenBank/DDBJ whole genome shotgun (WGS) entry which is preliminary data.</text>
</comment>
<proteinExistence type="predicted"/>
<dbReference type="AlphaFoldDB" id="A0A226DNU2"/>
<reference evidence="3 4" key="1">
    <citation type="submission" date="2015-12" db="EMBL/GenBank/DDBJ databases">
        <title>The genome of Folsomia candida.</title>
        <authorList>
            <person name="Faddeeva A."/>
            <person name="Derks M.F."/>
            <person name="Anvar Y."/>
            <person name="Smit S."/>
            <person name="Van Straalen N."/>
            <person name="Roelofs D."/>
        </authorList>
    </citation>
    <scope>NUCLEOTIDE SEQUENCE [LARGE SCALE GENOMIC DNA]</scope>
    <source>
        <strain evidence="3 4">VU population</strain>
        <tissue evidence="3">Whole body</tissue>
    </source>
</reference>
<dbReference type="EMBL" id="LNIX01000016">
    <property type="protein sequence ID" value="OXA46317.1"/>
    <property type="molecule type" value="Genomic_DNA"/>
</dbReference>
<feature type="coiled-coil region" evidence="1">
    <location>
        <begin position="201"/>
        <end position="228"/>
    </location>
</feature>
<accession>A0A226DNU2</accession>
<evidence type="ECO:0000256" key="1">
    <source>
        <dbReference type="SAM" id="Coils"/>
    </source>
</evidence>
<name>A0A226DNU2_FOLCA</name>